<evidence type="ECO:0000259" key="1">
    <source>
        <dbReference type="PROSITE" id="PS50181"/>
    </source>
</evidence>
<dbReference type="InterPro" id="IPR006527">
    <property type="entry name" value="F-box-assoc_dom_typ1"/>
</dbReference>
<dbReference type="PANTHER" id="PTHR31672:SF13">
    <property type="entry name" value="F-BOX PROTEIN CPR30-LIKE"/>
    <property type="match status" value="1"/>
</dbReference>
<dbReference type="Proteomes" id="UP001634007">
    <property type="component" value="Unassembled WGS sequence"/>
</dbReference>
<dbReference type="Pfam" id="PF07734">
    <property type="entry name" value="FBA_1"/>
    <property type="match status" value="1"/>
</dbReference>
<dbReference type="AlphaFoldDB" id="A0ABD3KRG9"/>
<dbReference type="SMART" id="SM00256">
    <property type="entry name" value="FBOX"/>
    <property type="match status" value="1"/>
</dbReference>
<gene>
    <name evidence="2" type="ORF">ACJRO7_017814</name>
</gene>
<keyword evidence="3" id="KW-1185">Reference proteome</keyword>
<feature type="domain" description="F-box" evidence="1">
    <location>
        <begin position="13"/>
        <end position="58"/>
    </location>
</feature>
<dbReference type="NCBIfam" id="TIGR01640">
    <property type="entry name" value="F_box_assoc_1"/>
    <property type="match status" value="1"/>
</dbReference>
<evidence type="ECO:0000313" key="3">
    <source>
        <dbReference type="Proteomes" id="UP001634007"/>
    </source>
</evidence>
<proteinExistence type="predicted"/>
<accession>A0ABD3KRG9</accession>
<dbReference type="Pfam" id="PF00646">
    <property type="entry name" value="F-box"/>
    <property type="match status" value="1"/>
</dbReference>
<dbReference type="InterPro" id="IPR001810">
    <property type="entry name" value="F-box_dom"/>
</dbReference>
<dbReference type="PROSITE" id="PS50181">
    <property type="entry name" value="FBOX"/>
    <property type="match status" value="1"/>
</dbReference>
<dbReference type="SUPFAM" id="SSF81383">
    <property type="entry name" value="F-box domain"/>
    <property type="match status" value="1"/>
</dbReference>
<reference evidence="2 3" key="1">
    <citation type="submission" date="2024-11" db="EMBL/GenBank/DDBJ databases">
        <title>Chromosome-level genome assembly of Eucalyptus globulus Labill. provides insights into its genome evolution.</title>
        <authorList>
            <person name="Li X."/>
        </authorList>
    </citation>
    <scope>NUCLEOTIDE SEQUENCE [LARGE SCALE GENOMIC DNA]</scope>
    <source>
        <strain evidence="2">CL2024</strain>
        <tissue evidence="2">Fresh tender leaves</tissue>
    </source>
</reference>
<evidence type="ECO:0000313" key="2">
    <source>
        <dbReference type="EMBL" id="KAL3742399.1"/>
    </source>
</evidence>
<dbReference type="PANTHER" id="PTHR31672">
    <property type="entry name" value="BNACNNG10540D PROTEIN"/>
    <property type="match status" value="1"/>
</dbReference>
<protein>
    <recommendedName>
        <fullName evidence="1">F-box domain-containing protein</fullName>
    </recommendedName>
</protein>
<dbReference type="InterPro" id="IPR017451">
    <property type="entry name" value="F-box-assoc_interact_dom"/>
</dbReference>
<dbReference type="Gene3D" id="1.20.1280.50">
    <property type="match status" value="1"/>
</dbReference>
<dbReference type="InterPro" id="IPR050796">
    <property type="entry name" value="SCF_F-box_component"/>
</dbReference>
<name>A0ABD3KRG9_EUCGL</name>
<dbReference type="CDD" id="cd22157">
    <property type="entry name" value="F-box_AtFBW1-like"/>
    <property type="match status" value="1"/>
</dbReference>
<dbReference type="EMBL" id="JBJKBG010000004">
    <property type="protein sequence ID" value="KAL3742399.1"/>
    <property type="molecule type" value="Genomic_DNA"/>
</dbReference>
<sequence length="385" mass="44287">MNGDGDGDGGDPQLPQEVLMDILKRLPMKLLLRLRCVCRSWRSAIDDPTFGPLHYRHSALDASNWYLVCLDYRVGFQDTCSLVPYDSLTLPPQLLVETPFVTPPPHRIRFVGSCNGLIGVAEFSRNREGQYMHLWNLFTGKFKAVRLFPRRKEPRFLSKEANSEFVGFGFDARSNDYKIVRMLHFHVGSRWIGGVGIYSLRTDIWRSLECEVPAFRCDDKAVFLNENLYWVAFKLDDTGSASEDASLFVFDLAREVFHEMVLPEETFQNKNKSASLKVSVAVLNESLTVFIGAEVSEVVEDYDLYYFVCSVWVMRESWTKLYTFQNPEVVERFYGWMCDELLMEIPRLCSCRISWNRTTDSFKVLPLPGTTDLVPVVENLVSPEI</sequence>
<dbReference type="InterPro" id="IPR036047">
    <property type="entry name" value="F-box-like_dom_sf"/>
</dbReference>
<organism evidence="2 3">
    <name type="scientific">Eucalyptus globulus</name>
    <name type="common">Tasmanian blue gum</name>
    <dbReference type="NCBI Taxonomy" id="34317"/>
    <lineage>
        <taxon>Eukaryota</taxon>
        <taxon>Viridiplantae</taxon>
        <taxon>Streptophyta</taxon>
        <taxon>Embryophyta</taxon>
        <taxon>Tracheophyta</taxon>
        <taxon>Spermatophyta</taxon>
        <taxon>Magnoliopsida</taxon>
        <taxon>eudicotyledons</taxon>
        <taxon>Gunneridae</taxon>
        <taxon>Pentapetalae</taxon>
        <taxon>rosids</taxon>
        <taxon>malvids</taxon>
        <taxon>Myrtales</taxon>
        <taxon>Myrtaceae</taxon>
        <taxon>Myrtoideae</taxon>
        <taxon>Eucalypteae</taxon>
        <taxon>Eucalyptus</taxon>
    </lineage>
</organism>
<comment type="caution">
    <text evidence="2">The sequence shown here is derived from an EMBL/GenBank/DDBJ whole genome shotgun (WGS) entry which is preliminary data.</text>
</comment>